<dbReference type="PROSITE" id="PS50021">
    <property type="entry name" value="CH"/>
    <property type="match status" value="1"/>
</dbReference>
<keyword evidence="7" id="KW-1185">Reference proteome</keyword>
<dbReference type="InterPro" id="IPR001715">
    <property type="entry name" value="CH_dom"/>
</dbReference>
<evidence type="ECO:0000256" key="1">
    <source>
        <dbReference type="ARBA" id="ARBA00004123"/>
    </source>
</evidence>
<dbReference type="PANTHER" id="PTHR12509:SF8">
    <property type="entry name" value="SPERMATOGENESIS-ASSOCIATED PROTEIN 4"/>
    <property type="match status" value="1"/>
</dbReference>
<organism evidence="6 7">
    <name type="scientific">Seriola lalandi dorsalis</name>
    <dbReference type="NCBI Taxonomy" id="1841481"/>
    <lineage>
        <taxon>Eukaryota</taxon>
        <taxon>Metazoa</taxon>
        <taxon>Chordata</taxon>
        <taxon>Craniata</taxon>
        <taxon>Vertebrata</taxon>
        <taxon>Euteleostomi</taxon>
        <taxon>Actinopterygii</taxon>
        <taxon>Neopterygii</taxon>
        <taxon>Teleostei</taxon>
        <taxon>Neoteleostei</taxon>
        <taxon>Acanthomorphata</taxon>
        <taxon>Carangaria</taxon>
        <taxon>Carangiformes</taxon>
        <taxon>Carangidae</taxon>
        <taxon>Seriola</taxon>
    </lineage>
</organism>
<dbReference type="STRING" id="1841481.ENSSLDP00000030346"/>
<dbReference type="GO" id="GO:0005930">
    <property type="term" value="C:axoneme"/>
    <property type="evidence" value="ECO:0007669"/>
    <property type="project" value="TreeGrafter"/>
</dbReference>
<dbReference type="GO" id="GO:0005634">
    <property type="term" value="C:nucleus"/>
    <property type="evidence" value="ECO:0007669"/>
    <property type="project" value="UniProtKB-SubCell"/>
</dbReference>
<dbReference type="FunFam" id="1.10.418.10:FF:000061">
    <property type="entry name" value="Spermatogenesis associated 4"/>
    <property type="match status" value="1"/>
</dbReference>
<dbReference type="Pfam" id="PF06294">
    <property type="entry name" value="CH_2"/>
    <property type="match status" value="1"/>
</dbReference>
<dbReference type="InterPro" id="IPR010441">
    <property type="entry name" value="CH_2"/>
</dbReference>
<keyword evidence="2" id="KW-0539">Nucleus</keyword>
<dbReference type="GeneTree" id="ENSGT00910000144159"/>
<dbReference type="AlphaFoldDB" id="A0A3B4YPZ8"/>
<dbReference type="Ensembl" id="ENSSLDT00000031222.1">
    <property type="protein sequence ID" value="ENSSLDP00000030346.1"/>
    <property type="gene ID" value="ENSSLDG00000023364.1"/>
</dbReference>
<dbReference type="InterPro" id="IPR052111">
    <property type="entry name" value="Spermatogenesis_Ciliary_MAP"/>
</dbReference>
<evidence type="ECO:0000313" key="6">
    <source>
        <dbReference type="Ensembl" id="ENSSLDP00000030346.1"/>
    </source>
</evidence>
<accession>A0A3B4YPZ8</accession>
<comment type="subcellular location">
    <subcellularLocation>
        <location evidence="1">Nucleus</location>
    </subcellularLocation>
</comment>
<dbReference type="Proteomes" id="UP000261360">
    <property type="component" value="Unplaced"/>
</dbReference>
<dbReference type="GO" id="GO:0008017">
    <property type="term" value="F:microtubule binding"/>
    <property type="evidence" value="ECO:0007669"/>
    <property type="project" value="TreeGrafter"/>
</dbReference>
<name>A0A3B4YPZ8_SERLL</name>
<dbReference type="GO" id="GO:0051493">
    <property type="term" value="P:regulation of cytoskeleton organization"/>
    <property type="evidence" value="ECO:0007669"/>
    <property type="project" value="TreeGrafter"/>
</dbReference>
<evidence type="ECO:0000256" key="4">
    <source>
        <dbReference type="ARBA" id="ARBA00071322"/>
    </source>
</evidence>
<sequence>MSYAQCPKKAGLPREIVKWLQSLELSFYPKNVRRDFSSGYLVAEIFSRYYPQDFPEHSYDKGTSLSAKQRNWSQIERSLQKQNLHLRKEVVDGTIHCKPGAAELLVKEVYTILTNRSIWGVEGPESDFTDQEYQKLLPTLARSTASKAIKNNLRITEIMAKPDISTNQRKAEVILHRHLEHRAAERALNPGRFKVKPNLCQLAAKRLLPSSQGDECFDSPSSRATTSSLTFSLNSNQQSILISMTVMLKCIIWVQRFLMVLANGDS</sequence>
<evidence type="ECO:0000313" key="7">
    <source>
        <dbReference type="Proteomes" id="UP000261360"/>
    </source>
</evidence>
<evidence type="ECO:0000256" key="3">
    <source>
        <dbReference type="ARBA" id="ARBA00058372"/>
    </source>
</evidence>
<reference evidence="6" key="2">
    <citation type="submission" date="2025-09" db="UniProtKB">
        <authorList>
            <consortium name="Ensembl"/>
        </authorList>
    </citation>
    <scope>IDENTIFICATION</scope>
</reference>
<dbReference type="Gene3D" id="1.10.418.10">
    <property type="entry name" value="Calponin-like domain"/>
    <property type="match status" value="1"/>
</dbReference>
<evidence type="ECO:0000256" key="2">
    <source>
        <dbReference type="ARBA" id="ARBA00023242"/>
    </source>
</evidence>
<protein>
    <recommendedName>
        <fullName evidence="4">Spermatogenesis-associated protein 4</fullName>
    </recommendedName>
</protein>
<comment type="function">
    <text evidence="3">May play a role in apoptosis regulation.</text>
</comment>
<evidence type="ECO:0000259" key="5">
    <source>
        <dbReference type="PROSITE" id="PS50021"/>
    </source>
</evidence>
<dbReference type="InterPro" id="IPR036872">
    <property type="entry name" value="CH_dom_sf"/>
</dbReference>
<reference evidence="6" key="1">
    <citation type="submission" date="2025-08" db="UniProtKB">
        <authorList>
            <consortium name="Ensembl"/>
        </authorList>
    </citation>
    <scope>IDENTIFICATION</scope>
</reference>
<dbReference type="PANTHER" id="PTHR12509">
    <property type="entry name" value="SPERMATOGENESIS-ASSOCIATED 4-RELATED"/>
    <property type="match status" value="1"/>
</dbReference>
<proteinExistence type="predicted"/>
<feature type="domain" description="Calponin-homology (CH)" evidence="5">
    <location>
        <begin position="10"/>
        <end position="117"/>
    </location>
</feature>